<dbReference type="Pfam" id="PF00202">
    <property type="entry name" value="Aminotran_3"/>
    <property type="match status" value="1"/>
</dbReference>
<dbReference type="AlphaFoldDB" id="A0A0D2FDC3"/>
<evidence type="ECO:0000256" key="3">
    <source>
        <dbReference type="ARBA" id="ARBA00022898"/>
    </source>
</evidence>
<dbReference type="Gene3D" id="3.40.640.10">
    <property type="entry name" value="Type I PLP-dependent aspartate aminotransferase-like (Major domain)"/>
    <property type="match status" value="1"/>
</dbReference>
<dbReference type="GO" id="GO:0008483">
    <property type="term" value="F:transaminase activity"/>
    <property type="evidence" value="ECO:0007669"/>
    <property type="project" value="InterPro"/>
</dbReference>
<evidence type="ECO:0000313" key="5">
    <source>
        <dbReference type="EMBL" id="KIW64880.1"/>
    </source>
</evidence>
<dbReference type="CDD" id="cd00610">
    <property type="entry name" value="OAT_like"/>
    <property type="match status" value="1"/>
</dbReference>
<organism evidence="5 6">
    <name type="scientific">Phialophora macrospora</name>
    <dbReference type="NCBI Taxonomy" id="1851006"/>
    <lineage>
        <taxon>Eukaryota</taxon>
        <taxon>Fungi</taxon>
        <taxon>Dikarya</taxon>
        <taxon>Ascomycota</taxon>
        <taxon>Pezizomycotina</taxon>
        <taxon>Eurotiomycetes</taxon>
        <taxon>Chaetothyriomycetidae</taxon>
        <taxon>Chaetothyriales</taxon>
        <taxon>Herpotrichiellaceae</taxon>
        <taxon>Phialophora</taxon>
    </lineage>
</organism>
<dbReference type="GO" id="GO:0005829">
    <property type="term" value="C:cytosol"/>
    <property type="evidence" value="ECO:0007669"/>
    <property type="project" value="TreeGrafter"/>
</dbReference>
<dbReference type="PANTHER" id="PTHR43094">
    <property type="entry name" value="AMINOTRANSFERASE"/>
    <property type="match status" value="1"/>
</dbReference>
<dbReference type="GO" id="GO:0030170">
    <property type="term" value="F:pyridoxal phosphate binding"/>
    <property type="evidence" value="ECO:0007669"/>
    <property type="project" value="InterPro"/>
</dbReference>
<comment type="similarity">
    <text evidence="2 4">Belongs to the class-III pyridoxal-phosphate-dependent aminotransferase family.</text>
</comment>
<dbReference type="InterPro" id="IPR015424">
    <property type="entry name" value="PyrdxlP-dep_Trfase"/>
</dbReference>
<reference evidence="5 6" key="1">
    <citation type="submission" date="2015-01" db="EMBL/GenBank/DDBJ databases">
        <title>The Genome Sequence of Capronia semiimmersa CBS27337.</title>
        <authorList>
            <consortium name="The Broad Institute Genomics Platform"/>
            <person name="Cuomo C."/>
            <person name="de Hoog S."/>
            <person name="Gorbushina A."/>
            <person name="Stielow B."/>
            <person name="Teixiera M."/>
            <person name="Abouelleil A."/>
            <person name="Chapman S.B."/>
            <person name="Priest M."/>
            <person name="Young S.K."/>
            <person name="Wortman J."/>
            <person name="Nusbaum C."/>
            <person name="Birren B."/>
        </authorList>
    </citation>
    <scope>NUCLEOTIDE SEQUENCE [LARGE SCALE GENOMIC DNA]</scope>
    <source>
        <strain evidence="5 6">CBS 27337</strain>
    </source>
</reference>
<dbReference type="InterPro" id="IPR015421">
    <property type="entry name" value="PyrdxlP-dep_Trfase_major"/>
</dbReference>
<dbReference type="EMBL" id="KN846960">
    <property type="protein sequence ID" value="KIW64880.1"/>
    <property type="molecule type" value="Genomic_DNA"/>
</dbReference>
<evidence type="ECO:0000256" key="4">
    <source>
        <dbReference type="RuleBase" id="RU003560"/>
    </source>
</evidence>
<name>A0A0D2FDC3_9EURO</name>
<dbReference type="PROSITE" id="PS51257">
    <property type="entry name" value="PROKAR_LIPOPROTEIN"/>
    <property type="match status" value="1"/>
</dbReference>
<evidence type="ECO:0008006" key="7">
    <source>
        <dbReference type="Google" id="ProtNLM"/>
    </source>
</evidence>
<accession>A0A0D2FDC3</accession>
<dbReference type="STRING" id="5601.A0A0D2FDC3"/>
<keyword evidence="6" id="KW-1185">Reference proteome</keyword>
<dbReference type="Proteomes" id="UP000054266">
    <property type="component" value="Unassembled WGS sequence"/>
</dbReference>
<dbReference type="PANTHER" id="PTHR43094:SF1">
    <property type="entry name" value="AMINOTRANSFERASE CLASS-III"/>
    <property type="match status" value="1"/>
</dbReference>
<evidence type="ECO:0000256" key="1">
    <source>
        <dbReference type="ARBA" id="ARBA00001933"/>
    </source>
</evidence>
<comment type="cofactor">
    <cofactor evidence="1">
        <name>pyridoxal 5'-phosphate</name>
        <dbReference type="ChEBI" id="CHEBI:597326"/>
    </cofactor>
</comment>
<dbReference type="Gene3D" id="3.90.1150.10">
    <property type="entry name" value="Aspartate Aminotransferase, domain 1"/>
    <property type="match status" value="1"/>
</dbReference>
<gene>
    <name evidence="5" type="ORF">PV04_07184</name>
</gene>
<proteinExistence type="inferred from homology"/>
<dbReference type="SUPFAM" id="SSF53383">
    <property type="entry name" value="PLP-dependent transferases"/>
    <property type="match status" value="1"/>
</dbReference>
<keyword evidence="3 4" id="KW-0663">Pyridoxal phosphate</keyword>
<sequence>MSTKIFHRSLEKAYPCAVGGSGCYIVTGEGKKVLDGSSGAAVSCLGHGNQEVINAIIAQAQLLSFAHTSFFTSNPAEQLAEKLIGSSKGASFAKVMYLSSGSEAVESAIKLARQYHVFNKQPQRVNIIGRMHSYHGNTLGALAAGNNPPRRKVFAPLLSPAFHHVSRCFHSKDAPELDEIAYEDKLIAEFEAKFHELGADTVAAVIVEPVSGATLGAVPATRTYLPRLKELCHRHGALVIFDEVMCGMGRTGTYHAWQRLGGVAPDLQTIGKGLGAGYQPISAVLVGQTIYDTFLASSEEGLGAFVSGHTYQGHAIGCAAALAVHQIVHRDELLSDVVKMGNLLETVLRERLPPIFSESGGSFRGLGLFRAIDFGDLGDSLGGPLAVEVAAETFNQGAAVYTCSTAVDANLFAPPFTISEAQVYELAEAYVKGLAVVLQKRTQALSAVRSKPAAFQNGVKEVDGVNDVKGVKWTITALEVQ</sequence>
<dbReference type="HOGENOM" id="CLU_016922_4_0_1"/>
<evidence type="ECO:0000256" key="2">
    <source>
        <dbReference type="ARBA" id="ARBA00008954"/>
    </source>
</evidence>
<protein>
    <recommendedName>
        <fullName evidence="7">Adenosylmethionine-8-amino-7-oxononanoate transaminase</fullName>
    </recommendedName>
</protein>
<evidence type="ECO:0000313" key="6">
    <source>
        <dbReference type="Proteomes" id="UP000054266"/>
    </source>
</evidence>
<dbReference type="InterPro" id="IPR005814">
    <property type="entry name" value="Aminotrans_3"/>
</dbReference>
<dbReference type="FunFam" id="3.40.640.10:FF:000004">
    <property type="entry name" value="Acetylornithine aminotransferase"/>
    <property type="match status" value="1"/>
</dbReference>
<dbReference type="InterPro" id="IPR015422">
    <property type="entry name" value="PyrdxlP-dep_Trfase_small"/>
</dbReference>